<dbReference type="STRING" id="1149755.A0A2J6QTR3"/>
<keyword evidence="7" id="KW-0489">Methyltransferase</keyword>
<keyword evidence="6" id="KW-1133">Transmembrane helix</keyword>
<keyword evidence="6" id="KW-0472">Membrane</keyword>
<dbReference type="GO" id="GO:0016705">
    <property type="term" value="F:oxidoreductase activity, acting on paired donors, with incorporation or reduction of molecular oxygen"/>
    <property type="evidence" value="ECO:0007669"/>
    <property type="project" value="InterPro"/>
</dbReference>
<comment type="cofactor">
    <cofactor evidence="1 5">
        <name>heme</name>
        <dbReference type="ChEBI" id="CHEBI:30413"/>
    </cofactor>
</comment>
<evidence type="ECO:0000256" key="2">
    <source>
        <dbReference type="ARBA" id="ARBA00010617"/>
    </source>
</evidence>
<evidence type="ECO:0000313" key="7">
    <source>
        <dbReference type="EMBL" id="PMD29651.1"/>
    </source>
</evidence>
<dbReference type="GO" id="GO:0004497">
    <property type="term" value="F:monooxygenase activity"/>
    <property type="evidence" value="ECO:0007669"/>
    <property type="project" value="InterPro"/>
</dbReference>
<keyword evidence="5" id="KW-0349">Heme</keyword>
<dbReference type="GO" id="GO:0020037">
    <property type="term" value="F:heme binding"/>
    <property type="evidence" value="ECO:0007669"/>
    <property type="project" value="InterPro"/>
</dbReference>
<evidence type="ECO:0000256" key="6">
    <source>
        <dbReference type="SAM" id="Phobius"/>
    </source>
</evidence>
<dbReference type="GO" id="GO:0008168">
    <property type="term" value="F:methyltransferase activity"/>
    <property type="evidence" value="ECO:0007669"/>
    <property type="project" value="UniProtKB-KW"/>
</dbReference>
<evidence type="ECO:0000256" key="4">
    <source>
        <dbReference type="ARBA" id="ARBA00023004"/>
    </source>
</evidence>
<feature type="binding site" description="axial binding residue" evidence="5">
    <location>
        <position position="471"/>
    </location>
    <ligand>
        <name>heme</name>
        <dbReference type="ChEBI" id="CHEBI:30413"/>
    </ligand>
    <ligandPart>
        <name>Fe</name>
        <dbReference type="ChEBI" id="CHEBI:18248"/>
    </ligandPart>
</feature>
<feature type="transmembrane region" description="Helical" evidence="6">
    <location>
        <begin position="12"/>
        <end position="30"/>
    </location>
</feature>
<proteinExistence type="inferred from homology"/>
<comment type="similarity">
    <text evidence="2">Belongs to the cytochrome P450 family.</text>
</comment>
<dbReference type="PRINTS" id="PR00385">
    <property type="entry name" value="P450"/>
</dbReference>
<dbReference type="InterPro" id="IPR050121">
    <property type="entry name" value="Cytochrome_P450_monoxygenase"/>
</dbReference>
<keyword evidence="7" id="KW-0808">Transferase</keyword>
<evidence type="ECO:0000256" key="1">
    <source>
        <dbReference type="ARBA" id="ARBA00001971"/>
    </source>
</evidence>
<dbReference type="Proteomes" id="UP000235786">
    <property type="component" value="Unassembled WGS sequence"/>
</dbReference>
<dbReference type="Pfam" id="PF00067">
    <property type="entry name" value="p450"/>
    <property type="match status" value="1"/>
</dbReference>
<dbReference type="GO" id="GO:0005506">
    <property type="term" value="F:iron ion binding"/>
    <property type="evidence" value="ECO:0007669"/>
    <property type="project" value="InterPro"/>
</dbReference>
<dbReference type="GO" id="GO:0032259">
    <property type="term" value="P:methylation"/>
    <property type="evidence" value="ECO:0007669"/>
    <property type="project" value="UniProtKB-KW"/>
</dbReference>
<accession>A0A2J6QTR3</accession>
<evidence type="ECO:0000256" key="5">
    <source>
        <dbReference type="PIRSR" id="PIRSR602401-1"/>
    </source>
</evidence>
<dbReference type="EMBL" id="KZ613972">
    <property type="protein sequence ID" value="PMD29651.1"/>
    <property type="molecule type" value="Genomic_DNA"/>
</dbReference>
<dbReference type="CDD" id="cd11060">
    <property type="entry name" value="CYP57A1-like"/>
    <property type="match status" value="1"/>
</dbReference>
<name>A0A2J6QTR3_HYAVF</name>
<dbReference type="PANTHER" id="PTHR24305">
    <property type="entry name" value="CYTOCHROME P450"/>
    <property type="match status" value="1"/>
</dbReference>
<protein>
    <submittedName>
        <fullName evidence="7">Pisatin demethylase</fullName>
    </submittedName>
</protein>
<feature type="transmembrane region" description="Helical" evidence="6">
    <location>
        <begin position="314"/>
        <end position="334"/>
    </location>
</feature>
<sequence length="528" mass="60000">MLTTDFVSNTPPLAWIFLAAVAIVLRAATFRYQKGLNKYKGPFVASFTNFWRLWQWLWYWDRPYFPEVVKYGKIIRVGPNTLLFNEPEAVKDIYMSHFSKSDFYKVGQGVSKGVAVANIFSTTDKFYHGKLRRSVANAFAMSTLVQYEPFVTDTVATFLRAMDERFAGKLEADGICDMSDWCKYFALDVVSALTMGTSYGFLEAGYDHIGIIKARTDFLRYFTIVNNVTWLDKVLKKNPILMWLGRHGYYNSVTATVPFAQKQIADKSRDLKALDHSNGSRKSGVDLITKFLQAKVDNPDIVDDRAVLGLTLSMVNAGSGTISTTMAAIFYFLLKHPPVMSKLIVEVDAHFPPPTDKKSPMNFADYVVPYSQSQNLPFLDAVIKEIFRIWPGLGAQLIERLTPPEGAHIMGEFIPGNIIVSCNAWIMHRHKPTYGEDVETFRPQRWLEASQEQVALMNKTLLVFGAGPNTCIGKNIAFLELYKVVPSILRVFALELAEPQKSWKVFNLGDPEPYEFFIRIKPRYHKMI</sequence>
<dbReference type="PANTHER" id="PTHR24305:SF232">
    <property type="entry name" value="P450, PUTATIVE (EUROFUNG)-RELATED"/>
    <property type="match status" value="1"/>
</dbReference>
<keyword evidence="6" id="KW-0812">Transmembrane</keyword>
<keyword evidence="8" id="KW-1185">Reference proteome</keyword>
<dbReference type="PRINTS" id="PR00463">
    <property type="entry name" value="EP450I"/>
</dbReference>
<dbReference type="Gene3D" id="1.10.630.10">
    <property type="entry name" value="Cytochrome P450"/>
    <property type="match status" value="1"/>
</dbReference>
<evidence type="ECO:0000313" key="8">
    <source>
        <dbReference type="Proteomes" id="UP000235786"/>
    </source>
</evidence>
<gene>
    <name evidence="7" type="ORF">L207DRAFT_444934</name>
</gene>
<dbReference type="AlphaFoldDB" id="A0A2J6QTR3"/>
<keyword evidence="4 5" id="KW-0408">Iron</keyword>
<dbReference type="InterPro" id="IPR002401">
    <property type="entry name" value="Cyt_P450_E_grp-I"/>
</dbReference>
<dbReference type="OrthoDB" id="3934656at2759"/>
<dbReference type="SUPFAM" id="SSF48264">
    <property type="entry name" value="Cytochrome P450"/>
    <property type="match status" value="1"/>
</dbReference>
<dbReference type="InterPro" id="IPR036396">
    <property type="entry name" value="Cyt_P450_sf"/>
</dbReference>
<dbReference type="InterPro" id="IPR001128">
    <property type="entry name" value="Cyt_P450"/>
</dbReference>
<keyword evidence="3 5" id="KW-0479">Metal-binding</keyword>
<organism evidence="7 8">
    <name type="scientific">Hyaloscypha variabilis (strain UAMH 11265 / GT02V1 / F)</name>
    <name type="common">Meliniomyces variabilis</name>
    <dbReference type="NCBI Taxonomy" id="1149755"/>
    <lineage>
        <taxon>Eukaryota</taxon>
        <taxon>Fungi</taxon>
        <taxon>Dikarya</taxon>
        <taxon>Ascomycota</taxon>
        <taxon>Pezizomycotina</taxon>
        <taxon>Leotiomycetes</taxon>
        <taxon>Helotiales</taxon>
        <taxon>Hyaloscyphaceae</taxon>
        <taxon>Hyaloscypha</taxon>
        <taxon>Hyaloscypha variabilis</taxon>
    </lineage>
</organism>
<reference evidence="7 8" key="1">
    <citation type="submission" date="2016-04" db="EMBL/GenBank/DDBJ databases">
        <title>A degradative enzymes factory behind the ericoid mycorrhizal symbiosis.</title>
        <authorList>
            <consortium name="DOE Joint Genome Institute"/>
            <person name="Martino E."/>
            <person name="Morin E."/>
            <person name="Grelet G."/>
            <person name="Kuo A."/>
            <person name="Kohler A."/>
            <person name="Daghino S."/>
            <person name="Barry K."/>
            <person name="Choi C."/>
            <person name="Cichocki N."/>
            <person name="Clum A."/>
            <person name="Copeland A."/>
            <person name="Hainaut M."/>
            <person name="Haridas S."/>
            <person name="Labutti K."/>
            <person name="Lindquist E."/>
            <person name="Lipzen A."/>
            <person name="Khouja H.-R."/>
            <person name="Murat C."/>
            <person name="Ohm R."/>
            <person name="Olson A."/>
            <person name="Spatafora J."/>
            <person name="Veneault-Fourrey C."/>
            <person name="Henrissat B."/>
            <person name="Grigoriev I."/>
            <person name="Martin F."/>
            <person name="Perotto S."/>
        </authorList>
    </citation>
    <scope>NUCLEOTIDE SEQUENCE [LARGE SCALE GENOMIC DNA]</scope>
    <source>
        <strain evidence="7 8">F</strain>
    </source>
</reference>
<evidence type="ECO:0000256" key="3">
    <source>
        <dbReference type="ARBA" id="ARBA00022723"/>
    </source>
</evidence>